<gene>
    <name evidence="2" type="ORF">J07HQW2_01997</name>
</gene>
<evidence type="ECO:0000313" key="3">
    <source>
        <dbReference type="Proteomes" id="UP000030710"/>
    </source>
</evidence>
<accession>U1MYH0</accession>
<reference evidence="2 3" key="1">
    <citation type="journal article" date="2013" name="PLoS ONE">
        <title>Assembly-driven community genomics of a hypersaline microbial ecosystem.</title>
        <authorList>
            <person name="Podell S."/>
            <person name="Ugalde J.A."/>
            <person name="Narasingarao P."/>
            <person name="Banfield J.F."/>
            <person name="Heidelberg K.B."/>
            <person name="Allen E.E."/>
        </authorList>
    </citation>
    <scope>NUCLEOTIDE SEQUENCE [LARGE SCALE GENOMIC DNA]</scope>
    <source>
        <strain evidence="3">J07HQW2</strain>
    </source>
</reference>
<dbReference type="RefSeq" id="WP_021055016.1">
    <property type="nucleotide sequence ID" value="NZ_KE356561.1"/>
</dbReference>
<evidence type="ECO:0000256" key="1">
    <source>
        <dbReference type="SAM" id="Phobius"/>
    </source>
</evidence>
<dbReference type="STRING" id="1238425.J07HQW2_01997"/>
<protein>
    <submittedName>
        <fullName evidence="2">Putative membrane protein</fullName>
    </submittedName>
</protein>
<dbReference type="HOGENOM" id="CLU_1122605_0_0_2"/>
<dbReference type="EMBL" id="KE356561">
    <property type="protein sequence ID" value="ERG95539.1"/>
    <property type="molecule type" value="Genomic_DNA"/>
</dbReference>
<sequence>MAVSDAFRRLTSDRGLPSTDCLPWWLSPLPRWLENLGLRLVPVIIVINILGTIFGFWYYGFHPIPQTDPLITWQFASEPVIMWPFVPDSPLATLFIALAFLSWWRGKTNEYLAALAFFGCWKLGLWTPYVLTVFADAFLSVTRTPLYVFLLISHLGMVAEAFVLYRIADFPVRAVGVAVIWYGFNDIVDYFIPIIGDPHHTAIPLADTATIGNTTALHLAATGAVALTVIATFFALSTHIYKIKSAE</sequence>
<organism evidence="2 3">
    <name type="scientific">Haloquadratum walsbyi J07HQW2</name>
    <dbReference type="NCBI Taxonomy" id="1238425"/>
    <lineage>
        <taxon>Archaea</taxon>
        <taxon>Methanobacteriati</taxon>
        <taxon>Methanobacteriota</taxon>
        <taxon>Stenosarchaea group</taxon>
        <taxon>Halobacteria</taxon>
        <taxon>Halobacteriales</taxon>
        <taxon>Haloferacaceae</taxon>
        <taxon>Haloquadratum</taxon>
    </lineage>
</organism>
<dbReference type="eggNOG" id="arCOG02940">
    <property type="taxonomic scope" value="Archaea"/>
</dbReference>
<name>U1MYH0_9EURY</name>
<feature type="transmembrane region" description="Helical" evidence="1">
    <location>
        <begin position="40"/>
        <end position="61"/>
    </location>
</feature>
<keyword evidence="1" id="KW-1133">Transmembrane helix</keyword>
<feature type="transmembrane region" description="Helical" evidence="1">
    <location>
        <begin position="146"/>
        <end position="167"/>
    </location>
</feature>
<keyword evidence="1" id="KW-0812">Transmembrane</keyword>
<dbReference type="AlphaFoldDB" id="U1MYH0"/>
<dbReference type="Proteomes" id="UP000030710">
    <property type="component" value="Unassembled WGS sequence"/>
</dbReference>
<dbReference type="PANTHER" id="PTHR40042">
    <property type="entry name" value="HYPOTHETICAL MEMBRANE SPANNING PROTEIN"/>
    <property type="match status" value="1"/>
</dbReference>
<feature type="transmembrane region" description="Helical" evidence="1">
    <location>
        <begin position="111"/>
        <end position="134"/>
    </location>
</feature>
<dbReference type="PANTHER" id="PTHR40042:SF1">
    <property type="entry name" value="DUF1405 DOMAIN-CONTAINING PROTEIN"/>
    <property type="match status" value="1"/>
</dbReference>
<keyword evidence="1" id="KW-0472">Membrane</keyword>
<proteinExistence type="predicted"/>
<evidence type="ECO:0000313" key="2">
    <source>
        <dbReference type="EMBL" id="ERG95539.1"/>
    </source>
</evidence>
<dbReference type="InterPro" id="IPR009845">
    <property type="entry name" value="DUF1405"/>
</dbReference>
<feature type="transmembrane region" description="Helical" evidence="1">
    <location>
        <begin position="81"/>
        <end position="104"/>
    </location>
</feature>
<feature type="transmembrane region" description="Helical" evidence="1">
    <location>
        <begin position="216"/>
        <end position="236"/>
    </location>
</feature>
<dbReference type="Pfam" id="PF07187">
    <property type="entry name" value="DUF1405"/>
    <property type="match status" value="1"/>
</dbReference>
<feature type="transmembrane region" description="Helical" evidence="1">
    <location>
        <begin position="174"/>
        <end position="196"/>
    </location>
</feature>